<dbReference type="AlphaFoldDB" id="A0A0H5PQ99"/>
<protein>
    <recommendedName>
        <fullName evidence="3">Transcriptional regulator</fullName>
    </recommendedName>
</protein>
<dbReference type="InterPro" id="IPR011990">
    <property type="entry name" value="TPR-like_helical_dom_sf"/>
</dbReference>
<reference evidence="2" key="1">
    <citation type="submission" date="2015-03" db="EMBL/GenBank/DDBJ databases">
        <authorList>
            <consortium name="Pathogen Informatics"/>
        </authorList>
    </citation>
    <scope>NUCLEOTIDE SEQUENCE [LARGE SCALE GENOMIC DNA]</scope>
    <source>
        <strain evidence="2">NCTC11134</strain>
        <plasmid evidence="2">4</plasmid>
    </source>
</reference>
<dbReference type="Proteomes" id="UP000057820">
    <property type="component" value="Plasmid 4"/>
</dbReference>
<dbReference type="Gene3D" id="1.25.40.10">
    <property type="entry name" value="Tetratricopeptide repeat domain"/>
    <property type="match status" value="1"/>
</dbReference>
<dbReference type="SUPFAM" id="SSF48452">
    <property type="entry name" value="TPR-like"/>
    <property type="match status" value="1"/>
</dbReference>
<keyword evidence="1" id="KW-0614">Plasmid</keyword>
<geneLocation type="plasmid" evidence="1">
    <name>4</name>
</geneLocation>
<evidence type="ECO:0000313" key="1">
    <source>
        <dbReference type="EMBL" id="CRY84566.1"/>
    </source>
</evidence>
<gene>
    <name evidence="1" type="ORF">ERS450000_06108</name>
</gene>
<proteinExistence type="predicted"/>
<organism evidence="1 2">
    <name type="scientific">Nocardia farcinica</name>
    <dbReference type="NCBI Taxonomy" id="37329"/>
    <lineage>
        <taxon>Bacteria</taxon>
        <taxon>Bacillati</taxon>
        <taxon>Actinomycetota</taxon>
        <taxon>Actinomycetes</taxon>
        <taxon>Mycobacteriales</taxon>
        <taxon>Nocardiaceae</taxon>
        <taxon>Nocardia</taxon>
    </lineage>
</organism>
<name>A0A0H5PQ99_NOCFR</name>
<accession>A0A0H5PQ99</accession>
<sequence>MNAQLATLLSDLGWRPETFARKLSEHAQLHGRREHVHPKTPYKWLAGARPRSPWPDLAAALLTAELARPITPADLGWNAAPTAPLLPADSGLDGPWTAEGALRAIAAVTEADPMQRRLFLTLMGTAITAPAHQWLLAAEGSDLTHTAGTRIGIGTVEEIDTMTASLRRMDDQLGGGTLLKMVRAHLRHVLNLLRHGSYDDTTGRRLHASAAELLRLAGWLCFDTSQHARAQRYWVAALRTAHTAGDRALAANVLGFMSCQAKDIGQPREAAMLADTAISGYPGASARVSAILQLRAAEAHAVDGSPTNTRRAIDAAFTHLDTPTDGAPDWSYWLDETHAHGQAGYCYLRLGEHSAARHHLRAALRNSSGNDSREGALRYALLATTYARQPEPDIDHALHHAEHAVDLLTAQVTSTRVTGHLTTLLSDLTPYRHRPGVRQLSDRVRALQAATSSRSA</sequence>
<evidence type="ECO:0000313" key="2">
    <source>
        <dbReference type="Proteomes" id="UP000057820"/>
    </source>
</evidence>
<evidence type="ECO:0008006" key="3">
    <source>
        <dbReference type="Google" id="ProtNLM"/>
    </source>
</evidence>
<dbReference type="KEGG" id="nfr:ERS450000_06108"/>
<dbReference type="RefSeq" id="WP_060595251.1">
    <property type="nucleotide sequence ID" value="NZ_CP031419.1"/>
</dbReference>
<dbReference type="EMBL" id="LN868941">
    <property type="protein sequence ID" value="CRY84566.1"/>
    <property type="molecule type" value="Genomic_DNA"/>
</dbReference>